<organism evidence="6 7">
    <name type="scientific">Halobium salinum</name>
    <dbReference type="NCBI Taxonomy" id="1364940"/>
    <lineage>
        <taxon>Archaea</taxon>
        <taxon>Methanobacteriati</taxon>
        <taxon>Methanobacteriota</taxon>
        <taxon>Stenosarchaea group</taxon>
        <taxon>Halobacteria</taxon>
        <taxon>Halobacteriales</taxon>
        <taxon>Haloferacaceae</taxon>
        <taxon>Halobium</taxon>
    </lineage>
</organism>
<dbReference type="InterPro" id="IPR002204">
    <property type="entry name" value="3-OH-isobutyrate_DH-rel_CS"/>
</dbReference>
<dbReference type="Gene3D" id="3.40.50.720">
    <property type="entry name" value="NAD(P)-binding Rossmann-like Domain"/>
    <property type="match status" value="1"/>
</dbReference>
<dbReference type="PANTHER" id="PTHR43060:SF15">
    <property type="entry name" value="3-HYDROXYISOBUTYRATE DEHYDROGENASE-LIKE 1, MITOCHONDRIAL-RELATED"/>
    <property type="match status" value="1"/>
</dbReference>
<dbReference type="SUPFAM" id="SSF51735">
    <property type="entry name" value="NAD(P)-binding Rossmann-fold domains"/>
    <property type="match status" value="1"/>
</dbReference>
<comment type="similarity">
    <text evidence="1">Belongs to the HIBADH-related family.</text>
</comment>
<keyword evidence="7" id="KW-1185">Reference proteome</keyword>
<dbReference type="InterPro" id="IPR008927">
    <property type="entry name" value="6-PGluconate_DH-like_C_sf"/>
</dbReference>
<dbReference type="SUPFAM" id="SSF48179">
    <property type="entry name" value="6-phosphogluconate dehydrogenase C-terminal domain-like"/>
    <property type="match status" value="1"/>
</dbReference>
<evidence type="ECO:0000259" key="5">
    <source>
        <dbReference type="Pfam" id="PF14833"/>
    </source>
</evidence>
<dbReference type="InterPro" id="IPR006115">
    <property type="entry name" value="6PGDH_NADP-bd"/>
</dbReference>
<dbReference type="PIRSF" id="PIRSF000103">
    <property type="entry name" value="HIBADH"/>
    <property type="match status" value="1"/>
</dbReference>
<reference evidence="6 7" key="1">
    <citation type="journal article" date="2019" name="Int. J. Syst. Evol. Microbiol.">
        <title>The Global Catalogue of Microorganisms (GCM) 10K type strain sequencing project: providing services to taxonomists for standard genome sequencing and annotation.</title>
        <authorList>
            <consortium name="The Broad Institute Genomics Platform"/>
            <consortium name="The Broad Institute Genome Sequencing Center for Infectious Disease"/>
            <person name="Wu L."/>
            <person name="Ma J."/>
        </authorList>
    </citation>
    <scope>NUCLEOTIDE SEQUENCE [LARGE SCALE GENOMIC DNA]</scope>
    <source>
        <strain evidence="6 7">CGMCC 1.12553</strain>
    </source>
</reference>
<dbReference type="InterPro" id="IPR036291">
    <property type="entry name" value="NAD(P)-bd_dom_sf"/>
</dbReference>
<gene>
    <name evidence="6" type="ORF">ACFO0N_20645</name>
</gene>
<dbReference type="PROSITE" id="PS00895">
    <property type="entry name" value="3_HYDROXYISOBUT_DH"/>
    <property type="match status" value="1"/>
</dbReference>
<dbReference type="InterPro" id="IPR029154">
    <property type="entry name" value="HIBADH-like_NADP-bd"/>
</dbReference>
<feature type="domain" description="3-hydroxyisobutyrate dehydrogenase-like NAD-binding" evidence="5">
    <location>
        <begin position="174"/>
        <end position="294"/>
    </location>
</feature>
<proteinExistence type="inferred from homology"/>
<dbReference type="EMBL" id="JBHSDS010000017">
    <property type="protein sequence ID" value="MFC4360362.1"/>
    <property type="molecule type" value="Genomic_DNA"/>
</dbReference>
<protein>
    <submittedName>
        <fullName evidence="6">NAD(P)-dependent oxidoreductase</fullName>
        <ecNumber evidence="6">1.1.-.-</ecNumber>
    </submittedName>
</protein>
<dbReference type="Pfam" id="PF14833">
    <property type="entry name" value="NAD_binding_11"/>
    <property type="match status" value="1"/>
</dbReference>
<dbReference type="InterPro" id="IPR015815">
    <property type="entry name" value="HIBADH-related"/>
</dbReference>
<dbReference type="Gene3D" id="1.10.1040.10">
    <property type="entry name" value="N-(1-d-carboxylethyl)-l-norvaline Dehydrogenase, domain 2"/>
    <property type="match status" value="1"/>
</dbReference>
<evidence type="ECO:0000256" key="1">
    <source>
        <dbReference type="ARBA" id="ARBA00009080"/>
    </source>
</evidence>
<evidence type="ECO:0000313" key="7">
    <source>
        <dbReference type="Proteomes" id="UP001595921"/>
    </source>
</evidence>
<accession>A0ABD5PHG1</accession>
<dbReference type="RefSeq" id="WP_267620443.1">
    <property type="nucleotide sequence ID" value="NZ_JAODIW010000005.1"/>
</dbReference>
<evidence type="ECO:0000313" key="6">
    <source>
        <dbReference type="EMBL" id="MFC4360362.1"/>
    </source>
</evidence>
<dbReference type="GO" id="GO:0016491">
    <property type="term" value="F:oxidoreductase activity"/>
    <property type="evidence" value="ECO:0007669"/>
    <property type="project" value="UniProtKB-KW"/>
</dbReference>
<keyword evidence="2 6" id="KW-0560">Oxidoreductase</keyword>
<dbReference type="AlphaFoldDB" id="A0ABD5PHG1"/>
<keyword evidence="3" id="KW-0520">NAD</keyword>
<evidence type="ECO:0000256" key="2">
    <source>
        <dbReference type="ARBA" id="ARBA00023002"/>
    </source>
</evidence>
<dbReference type="InterPro" id="IPR013328">
    <property type="entry name" value="6PGD_dom2"/>
</dbReference>
<dbReference type="PANTHER" id="PTHR43060">
    <property type="entry name" value="3-HYDROXYISOBUTYRATE DEHYDROGENASE-LIKE 1, MITOCHONDRIAL-RELATED"/>
    <property type="match status" value="1"/>
</dbReference>
<dbReference type="Pfam" id="PF03446">
    <property type="entry name" value="NAD_binding_2"/>
    <property type="match status" value="1"/>
</dbReference>
<name>A0ABD5PHG1_9EURY</name>
<feature type="domain" description="6-phosphogluconate dehydrogenase NADP-binding" evidence="4">
    <location>
        <begin position="5"/>
        <end position="171"/>
    </location>
</feature>
<evidence type="ECO:0000256" key="3">
    <source>
        <dbReference type="ARBA" id="ARBA00023027"/>
    </source>
</evidence>
<dbReference type="Proteomes" id="UP001595921">
    <property type="component" value="Unassembled WGS sequence"/>
</dbReference>
<comment type="caution">
    <text evidence="6">The sequence shown here is derived from an EMBL/GenBank/DDBJ whole genome shotgun (WGS) entry which is preliminary data.</text>
</comment>
<sequence length="306" mass="31415">MSSQTVGFVGLGIMGEPMAKNVLDAGYPVVAHNRSDGPVDRLADAGATPASSPAEVARESDVVITVLPDTPVVESVVLGEGEHDGADDPVVDGVDEGSTVVDMSTISPVATERIAEELEAAGADFLDAPISGGEEGAVEATLSIMVGGDESTFAAAEALFEVMGETVTHCGPTGAGQVTKAANQIIVGSTLQAVSEALLFAKRAGADLEAVLDAVSGGAAGCWALDARAPRVIEGNFDPGFFAAYQYKDLRIATRAGEEYGAPMPATSVVHEQYKAMETMGYGRDDHSAVIKVLEAMAGEEARVEE</sequence>
<dbReference type="EC" id="1.1.-.-" evidence="6"/>
<evidence type="ECO:0000259" key="4">
    <source>
        <dbReference type="Pfam" id="PF03446"/>
    </source>
</evidence>